<dbReference type="SUPFAM" id="SSF56784">
    <property type="entry name" value="HAD-like"/>
    <property type="match status" value="1"/>
</dbReference>
<dbReference type="InterPro" id="IPR036412">
    <property type="entry name" value="HAD-like_sf"/>
</dbReference>
<protein>
    <submittedName>
        <fullName evidence="2">Beta-phosphoglucomutase</fullName>
        <ecNumber evidence="2">5.4.2.6</ecNumber>
    </submittedName>
</protein>
<dbReference type="InterPro" id="IPR006439">
    <property type="entry name" value="HAD-SF_hydro_IA"/>
</dbReference>
<dbReference type="SFLD" id="SFLDG01129">
    <property type="entry name" value="C1.5:_HAD__Beta-PGM__Phosphata"/>
    <property type="match status" value="1"/>
</dbReference>
<dbReference type="SFLD" id="SFLDS00003">
    <property type="entry name" value="Haloacid_Dehalogenase"/>
    <property type="match status" value="1"/>
</dbReference>
<dbReference type="NCBIfam" id="TIGR02009">
    <property type="entry name" value="PGMB-YQAB-SF"/>
    <property type="match status" value="1"/>
</dbReference>
<comment type="similarity">
    <text evidence="1">Belongs to the HAD-like hydrolase superfamily. CbbY/CbbZ/Gph/YieH family.</text>
</comment>
<name>A0ABW5TKR7_9ENTE</name>
<dbReference type="InterPro" id="IPR023214">
    <property type="entry name" value="HAD_sf"/>
</dbReference>
<dbReference type="CDD" id="cd02598">
    <property type="entry name" value="HAD_BPGM"/>
    <property type="match status" value="1"/>
</dbReference>
<dbReference type="EMBL" id="JBHUMO010000044">
    <property type="protein sequence ID" value="MFD2729200.1"/>
    <property type="molecule type" value="Genomic_DNA"/>
</dbReference>
<dbReference type="RefSeq" id="WP_379981335.1">
    <property type="nucleotide sequence ID" value="NZ_JBHUMO010000044.1"/>
</dbReference>
<dbReference type="InterPro" id="IPR023198">
    <property type="entry name" value="PGP-like_dom2"/>
</dbReference>
<dbReference type="InterPro" id="IPR010976">
    <property type="entry name" value="B-phosphoglucomutase_hydrolase"/>
</dbReference>
<dbReference type="NCBIfam" id="TIGR01990">
    <property type="entry name" value="bPGM"/>
    <property type="match status" value="1"/>
</dbReference>
<dbReference type="NCBIfam" id="TIGR01509">
    <property type="entry name" value="HAD-SF-IA-v3"/>
    <property type="match status" value="1"/>
</dbReference>
<sequence>MFRGVLFDLDGVITDTAEYHFLAWKALADDLGISIDRQLNEKLKGVSREDSLKTILKFGNKENSFSSEEFAALMKRKNDLYVTMIQHVSPTDVYPGIQSLLDELHHHKIKIALASASKNGPTLLKKMEIEHYFDTVVDPSSLKAGKPAPDIFIAAANQLHIPVSECIGIEDSLAGIQAIKASGAFPIGVGDSENLGKDITLVKRTSYLSFDFLSQTWKKNAATAKN</sequence>
<dbReference type="InterPro" id="IPR010972">
    <property type="entry name" value="Beta-PGM"/>
</dbReference>
<organism evidence="2 3">
    <name type="scientific">Enterococcus camelliae</name>
    <dbReference type="NCBI Taxonomy" id="453959"/>
    <lineage>
        <taxon>Bacteria</taxon>
        <taxon>Bacillati</taxon>
        <taxon>Bacillota</taxon>
        <taxon>Bacilli</taxon>
        <taxon>Lactobacillales</taxon>
        <taxon>Enterococcaceae</taxon>
        <taxon>Enterococcus</taxon>
    </lineage>
</organism>
<dbReference type="SFLD" id="SFLDF00046">
    <property type="entry name" value="beta-phosphoglucomutase"/>
    <property type="match status" value="1"/>
</dbReference>
<keyword evidence="3" id="KW-1185">Reference proteome</keyword>
<gene>
    <name evidence="2" type="primary">pgmB</name>
    <name evidence="2" type="ORF">ACFSR0_07165</name>
</gene>
<dbReference type="Gene3D" id="1.10.150.240">
    <property type="entry name" value="Putative phosphatase, domain 2"/>
    <property type="match status" value="1"/>
</dbReference>
<evidence type="ECO:0000313" key="3">
    <source>
        <dbReference type="Proteomes" id="UP001597427"/>
    </source>
</evidence>
<keyword evidence="2" id="KW-0413">Isomerase</keyword>
<dbReference type="PANTHER" id="PTHR18901:SF38">
    <property type="entry name" value="PSEUDOURIDINE-5'-PHOSPHATASE"/>
    <property type="match status" value="1"/>
</dbReference>
<evidence type="ECO:0000313" key="2">
    <source>
        <dbReference type="EMBL" id="MFD2729200.1"/>
    </source>
</evidence>
<dbReference type="PANTHER" id="PTHR18901">
    <property type="entry name" value="2-DEOXYGLUCOSE-6-PHOSPHATE PHOSPHATASE 2"/>
    <property type="match status" value="1"/>
</dbReference>
<dbReference type="Pfam" id="PF00702">
    <property type="entry name" value="Hydrolase"/>
    <property type="match status" value="1"/>
</dbReference>
<accession>A0ABW5TKR7</accession>
<dbReference type="EC" id="5.4.2.6" evidence="2"/>
<comment type="caution">
    <text evidence="2">The sequence shown here is derived from an EMBL/GenBank/DDBJ whole genome shotgun (WGS) entry which is preliminary data.</text>
</comment>
<proteinExistence type="inferred from homology"/>
<dbReference type="Gene3D" id="3.40.50.1000">
    <property type="entry name" value="HAD superfamily/HAD-like"/>
    <property type="match status" value="1"/>
</dbReference>
<evidence type="ECO:0000256" key="1">
    <source>
        <dbReference type="ARBA" id="ARBA00006171"/>
    </source>
</evidence>
<reference evidence="3" key="1">
    <citation type="journal article" date="2019" name="Int. J. Syst. Evol. Microbiol.">
        <title>The Global Catalogue of Microorganisms (GCM) 10K type strain sequencing project: providing services to taxonomists for standard genome sequencing and annotation.</title>
        <authorList>
            <consortium name="The Broad Institute Genomics Platform"/>
            <consortium name="The Broad Institute Genome Sequencing Center for Infectious Disease"/>
            <person name="Wu L."/>
            <person name="Ma J."/>
        </authorList>
    </citation>
    <scope>NUCLEOTIDE SEQUENCE [LARGE SCALE GENOMIC DNA]</scope>
    <source>
        <strain evidence="3">TISTR 932</strain>
    </source>
</reference>
<dbReference type="GO" id="GO:0008801">
    <property type="term" value="F:beta-phosphoglucomutase activity"/>
    <property type="evidence" value="ECO:0007669"/>
    <property type="project" value="UniProtKB-EC"/>
</dbReference>
<dbReference type="SFLD" id="SFLDG01135">
    <property type="entry name" value="C1.5.6:_HAD__Beta-PGM__Phospha"/>
    <property type="match status" value="1"/>
</dbReference>
<dbReference type="Proteomes" id="UP001597427">
    <property type="component" value="Unassembled WGS sequence"/>
</dbReference>